<evidence type="ECO:0000313" key="2">
    <source>
        <dbReference type="Proteomes" id="UP000050741"/>
    </source>
</evidence>
<dbReference type="Proteomes" id="UP000050741">
    <property type="component" value="Unassembled WGS sequence"/>
</dbReference>
<reference evidence="2" key="1">
    <citation type="submission" date="2014-05" db="EMBL/GenBank/DDBJ databases">
        <title>The genome and life-stage specific transcriptomes of Globodera pallida elucidate key aspects of plant parasitism by a cyst nematode.</title>
        <authorList>
            <person name="Cotton J.A."/>
            <person name="Lilley C.J."/>
            <person name="Jones L.M."/>
            <person name="Kikuchi T."/>
            <person name="Reid A.J."/>
            <person name="Thorpe P."/>
            <person name="Tsai I.J."/>
            <person name="Beasley H."/>
            <person name="Blok V."/>
            <person name="Cock P.J.A."/>
            <person name="Van den Akker S.E."/>
            <person name="Holroyd N."/>
            <person name="Hunt M."/>
            <person name="Mantelin S."/>
            <person name="Naghra H."/>
            <person name="Pain A."/>
            <person name="Palomares-Rius J.E."/>
            <person name="Zarowiecki M."/>
            <person name="Berriman M."/>
            <person name="Jones J.T."/>
            <person name="Urwin P.E."/>
        </authorList>
    </citation>
    <scope>NUCLEOTIDE SEQUENCE [LARGE SCALE GENOMIC DNA]</scope>
    <source>
        <strain evidence="2">Lindley</strain>
    </source>
</reference>
<name>A0A183BLQ7_GLOPA</name>
<protein>
    <submittedName>
        <fullName evidence="3">GOLGA2L5 domain-containing protein</fullName>
    </submittedName>
</protein>
<reference evidence="3" key="2">
    <citation type="submission" date="2016-06" db="UniProtKB">
        <authorList>
            <consortium name="WormBaseParasite"/>
        </authorList>
    </citation>
    <scope>IDENTIFICATION</scope>
</reference>
<proteinExistence type="predicted"/>
<organism evidence="2 3">
    <name type="scientific">Globodera pallida</name>
    <name type="common">Potato cyst nematode worm</name>
    <name type="synonym">Heterodera pallida</name>
    <dbReference type="NCBI Taxonomy" id="36090"/>
    <lineage>
        <taxon>Eukaryota</taxon>
        <taxon>Metazoa</taxon>
        <taxon>Ecdysozoa</taxon>
        <taxon>Nematoda</taxon>
        <taxon>Chromadorea</taxon>
        <taxon>Rhabditida</taxon>
        <taxon>Tylenchina</taxon>
        <taxon>Tylenchomorpha</taxon>
        <taxon>Tylenchoidea</taxon>
        <taxon>Heteroderidae</taxon>
        <taxon>Heteroderinae</taxon>
        <taxon>Globodera</taxon>
    </lineage>
</organism>
<keyword evidence="1" id="KW-0175">Coiled coil</keyword>
<evidence type="ECO:0000256" key="1">
    <source>
        <dbReference type="SAM" id="Coils"/>
    </source>
</evidence>
<evidence type="ECO:0000313" key="3">
    <source>
        <dbReference type="WBParaSite" id="GPLIN_000154200"/>
    </source>
</evidence>
<feature type="coiled-coil region" evidence="1">
    <location>
        <begin position="40"/>
        <end position="67"/>
    </location>
</feature>
<keyword evidence="2" id="KW-1185">Reference proteome</keyword>
<accession>A0A183BLQ7</accession>
<dbReference type="AlphaFoldDB" id="A0A183BLQ7"/>
<sequence>MDPSEEVRLLRDRIAQLERQQTTNSQLLKCRKALRAELAHQKLVNDHKALQTKVEQYQRQQQQTIDEFTEKQKGLLPDPGMANPGLPDLFLVGGEDRLFGGAMSYF</sequence>
<dbReference type="WBParaSite" id="GPLIN_000154200">
    <property type="protein sequence ID" value="GPLIN_000154200"/>
    <property type="gene ID" value="GPLIN_000154200"/>
</dbReference>